<protein>
    <submittedName>
        <fullName evidence="9">Posterior transformation protein 1 homolog</fullName>
    </submittedName>
</protein>
<proteinExistence type="inferred from homology"/>
<feature type="compositionally biased region" description="Polar residues" evidence="7">
    <location>
        <begin position="59"/>
        <end position="77"/>
    </location>
</feature>
<keyword evidence="5 8" id="KW-0472">Membrane</keyword>
<dbReference type="AlphaFoldDB" id="A0A9N8E4Q2"/>
<dbReference type="GO" id="GO:0005789">
    <property type="term" value="C:endoplasmic reticulum membrane"/>
    <property type="evidence" value="ECO:0007669"/>
    <property type="project" value="TreeGrafter"/>
</dbReference>
<feature type="compositionally biased region" description="Polar residues" evidence="7">
    <location>
        <begin position="119"/>
        <end position="148"/>
    </location>
</feature>
<feature type="region of interest" description="Disordered" evidence="7">
    <location>
        <begin position="265"/>
        <end position="304"/>
    </location>
</feature>
<evidence type="ECO:0000256" key="6">
    <source>
        <dbReference type="SAM" id="Coils"/>
    </source>
</evidence>
<feature type="compositionally biased region" description="Polar residues" evidence="7">
    <location>
        <begin position="415"/>
        <end position="449"/>
    </location>
</feature>
<evidence type="ECO:0000256" key="1">
    <source>
        <dbReference type="ARBA" id="ARBA00004141"/>
    </source>
</evidence>
<feature type="transmembrane region" description="Helical" evidence="8">
    <location>
        <begin position="629"/>
        <end position="648"/>
    </location>
</feature>
<evidence type="ECO:0000256" key="2">
    <source>
        <dbReference type="ARBA" id="ARBA00008803"/>
    </source>
</evidence>
<feature type="region of interest" description="Disordered" evidence="7">
    <location>
        <begin position="364"/>
        <end position="537"/>
    </location>
</feature>
<keyword evidence="3 8" id="KW-0812">Transmembrane</keyword>
<evidence type="ECO:0000256" key="4">
    <source>
        <dbReference type="ARBA" id="ARBA00022989"/>
    </source>
</evidence>
<keyword evidence="10" id="KW-1185">Reference proteome</keyword>
<feature type="compositionally biased region" description="Basic and acidic residues" evidence="7">
    <location>
        <begin position="47"/>
        <end position="57"/>
    </location>
</feature>
<comment type="similarity">
    <text evidence="2">Belongs to the TAPT1 family.</text>
</comment>
<feature type="region of interest" description="Disordered" evidence="7">
    <location>
        <begin position="227"/>
        <end position="251"/>
    </location>
</feature>
<evidence type="ECO:0000256" key="5">
    <source>
        <dbReference type="ARBA" id="ARBA00023136"/>
    </source>
</evidence>
<feature type="transmembrane region" description="Helical" evidence="8">
    <location>
        <begin position="654"/>
        <end position="673"/>
    </location>
</feature>
<dbReference type="Pfam" id="PF05346">
    <property type="entry name" value="DUF747"/>
    <property type="match status" value="1"/>
</dbReference>
<feature type="transmembrane region" description="Helical" evidence="8">
    <location>
        <begin position="702"/>
        <end position="730"/>
    </location>
</feature>
<dbReference type="PANTHER" id="PTHR13317:SF4">
    <property type="entry name" value="TRANSMEMBRANE ANTERIOR POSTERIOR TRANSFORMATION PROTEIN 1 HOMOLOG"/>
    <property type="match status" value="1"/>
</dbReference>
<accession>A0A9N8E4Q2</accession>
<evidence type="ECO:0000313" key="9">
    <source>
        <dbReference type="EMBL" id="CAB9514627.1"/>
    </source>
</evidence>
<evidence type="ECO:0000256" key="8">
    <source>
        <dbReference type="SAM" id="Phobius"/>
    </source>
</evidence>
<feature type="compositionally biased region" description="Polar residues" evidence="7">
    <location>
        <begin position="376"/>
        <end position="395"/>
    </location>
</feature>
<sequence>MMDMSANDGSIVGLPVDAKSSSSDEEEETQQQQREQQPSVPANIQEQEQKEIKDETRSLALNGNMTTPELLASSQETKLALPTTENGKEPLVIKDPVRPGAVANDDGKFADADEDEQPNIMTTIETSSAPSTPLPQTEPENSCHTPSMNVDHATPILIPRTSPAIDGTKDPSTPPTSASPPLQTDKEPVLINGTAANQEQLSLEERVQELETKLATLSRMLQQQQRLSSRNLLVRSPSGQQKPQSMLSAPRLPGIPLMEDIEFPHTQYNNNNNNASSSNENSVGTKSPPEIVTHGPLSSAKTTRKGLVPYLESPAPIEDSRALGGKLTQHQRKRLSFCLLYDGNEDNLNRADDDNQVVVRSHLVRRDDDDDDHANNPYSDQHNSPIHSENLSNGVNGDGVMTETEASSPHPLLKDNNNNLQDGSANNNNKNMQQQSISNDGGAIVSNSGDPRHHAGGTMQKDKTTVASSNKTGTPTTTKKEDLADASQKSVESLKKQQQALGFPTGSSSKGTKEDTTSPKVGGRVSNLLPPPNLSKDKRNKWLDHLNSFQQSNHDVDLQMQEFIKVPGAVEKTLTSGFIICLDSFLYVCTILPIRFVWSCVLLSLHYFFKWTKKPAGNLQFHRRHTYQLIQVGICLFNYTYVLLPISIGKLYHWIRGQAMIKLYVLIAMVEVFDRLMCSLGQDCLDSLYWNTTRRPRSTRMFISVSVVMVYTAVHSLILFIHVCTLSVAMNSADEALIALLIGGNFAEIKSTVFKKYNKPSLFKIVASDICERFKLALFLSLVLLLNFCQGMDSRKMSDYQRIAGLVYMSELLCDWLKHAFITKFNFIPSTVYPEFSLLLAGDVTGIGHEGVNLDVSHAVVKRIGFAQMPLVCVMARLVTEAAKYMSMRTDSNAVPSFVIVLGAVVAWIILLVLKTCLGAYLQRTSLAKLHAAPELSQTPLKVKQK</sequence>
<name>A0A9N8E4Q2_9STRA</name>
<dbReference type="InterPro" id="IPR008010">
    <property type="entry name" value="Tatp1"/>
</dbReference>
<evidence type="ECO:0000256" key="7">
    <source>
        <dbReference type="SAM" id="MobiDB-lite"/>
    </source>
</evidence>
<feature type="compositionally biased region" description="Low complexity" evidence="7">
    <location>
        <begin position="269"/>
        <end position="282"/>
    </location>
</feature>
<feature type="compositionally biased region" description="Polar residues" evidence="7">
    <location>
        <begin position="237"/>
        <end position="247"/>
    </location>
</feature>
<keyword evidence="4 8" id="KW-1133">Transmembrane helix</keyword>
<evidence type="ECO:0000256" key="3">
    <source>
        <dbReference type="ARBA" id="ARBA00022692"/>
    </source>
</evidence>
<feature type="transmembrane region" description="Helical" evidence="8">
    <location>
        <begin position="894"/>
        <end position="914"/>
    </location>
</feature>
<feature type="compositionally biased region" description="Low complexity" evidence="7">
    <location>
        <begin position="227"/>
        <end position="236"/>
    </location>
</feature>
<feature type="compositionally biased region" description="Polar residues" evidence="7">
    <location>
        <begin position="465"/>
        <end position="477"/>
    </location>
</feature>
<feature type="compositionally biased region" description="Polar residues" evidence="7">
    <location>
        <begin position="487"/>
        <end position="510"/>
    </location>
</feature>
<keyword evidence="6" id="KW-0175">Coiled coil</keyword>
<organism evidence="9 10">
    <name type="scientific">Seminavis robusta</name>
    <dbReference type="NCBI Taxonomy" id="568900"/>
    <lineage>
        <taxon>Eukaryota</taxon>
        <taxon>Sar</taxon>
        <taxon>Stramenopiles</taxon>
        <taxon>Ochrophyta</taxon>
        <taxon>Bacillariophyta</taxon>
        <taxon>Bacillariophyceae</taxon>
        <taxon>Bacillariophycidae</taxon>
        <taxon>Naviculales</taxon>
        <taxon>Naviculaceae</taxon>
        <taxon>Seminavis</taxon>
    </lineage>
</organism>
<feature type="compositionally biased region" description="Basic and acidic residues" evidence="7">
    <location>
        <begin position="86"/>
        <end position="97"/>
    </location>
</feature>
<dbReference type="EMBL" id="CAICTM010000664">
    <property type="protein sequence ID" value="CAB9514627.1"/>
    <property type="molecule type" value="Genomic_DNA"/>
</dbReference>
<feature type="transmembrane region" description="Helical" evidence="8">
    <location>
        <begin position="774"/>
        <end position="793"/>
    </location>
</feature>
<feature type="compositionally biased region" description="Low complexity" evidence="7">
    <location>
        <begin position="30"/>
        <end position="39"/>
    </location>
</feature>
<evidence type="ECO:0000313" key="10">
    <source>
        <dbReference type="Proteomes" id="UP001153069"/>
    </source>
</evidence>
<dbReference type="OrthoDB" id="29023at2759"/>
<dbReference type="PANTHER" id="PTHR13317">
    <property type="entry name" value="TRANSMEMBRANE ANTERIOR POSTERIOR TRANSFORMATION PROTEIN 1 HOMOLOG"/>
    <property type="match status" value="1"/>
</dbReference>
<dbReference type="Proteomes" id="UP001153069">
    <property type="component" value="Unassembled WGS sequence"/>
</dbReference>
<comment type="caution">
    <text evidence="9">The sequence shown here is derived from an EMBL/GenBank/DDBJ whole genome shotgun (WGS) entry which is preliminary data.</text>
</comment>
<gene>
    <name evidence="9" type="ORF">SEMRO_665_G183810.1</name>
</gene>
<comment type="subcellular location">
    <subcellularLocation>
        <location evidence="1">Membrane</location>
        <topology evidence="1">Multi-pass membrane protein</topology>
    </subcellularLocation>
</comment>
<feature type="coiled-coil region" evidence="6">
    <location>
        <begin position="193"/>
        <end position="227"/>
    </location>
</feature>
<feature type="transmembrane region" description="Helical" evidence="8">
    <location>
        <begin position="585"/>
        <end position="609"/>
    </location>
</feature>
<reference evidence="9" key="1">
    <citation type="submission" date="2020-06" db="EMBL/GenBank/DDBJ databases">
        <authorList>
            <consortium name="Plant Systems Biology data submission"/>
        </authorList>
    </citation>
    <scope>NUCLEOTIDE SEQUENCE</scope>
    <source>
        <strain evidence="9">D6</strain>
    </source>
</reference>
<feature type="region of interest" description="Disordered" evidence="7">
    <location>
        <begin position="1"/>
        <end position="186"/>
    </location>
</feature>